<evidence type="ECO:0000256" key="8">
    <source>
        <dbReference type="RuleBase" id="RU003862"/>
    </source>
</evidence>
<comment type="similarity">
    <text evidence="3 8">Belongs to the methylenetetrahydrofolate reductase family.</text>
</comment>
<keyword evidence="6 8" id="KW-0560">Oxidoreductase</keyword>
<dbReference type="GO" id="GO:0035999">
    <property type="term" value="P:tetrahydrofolate interconversion"/>
    <property type="evidence" value="ECO:0007669"/>
    <property type="project" value="UniProtKB-UniPathway"/>
</dbReference>
<dbReference type="STRING" id="1111738.GCA_000427905_03440"/>
<organism evidence="10">
    <name type="scientific">Thermocrispum agreste</name>
    <dbReference type="NCBI Taxonomy" id="37925"/>
    <lineage>
        <taxon>Bacteria</taxon>
        <taxon>Bacillati</taxon>
        <taxon>Actinomycetota</taxon>
        <taxon>Actinomycetes</taxon>
        <taxon>Pseudonocardiales</taxon>
        <taxon>Pseudonocardiaceae</taxon>
        <taxon>Thermocrispum</taxon>
    </lineage>
</organism>
<dbReference type="EMBL" id="QGUI01000475">
    <property type="protein sequence ID" value="PZM95448.1"/>
    <property type="molecule type" value="Genomic_DNA"/>
</dbReference>
<evidence type="ECO:0000313" key="10">
    <source>
        <dbReference type="EMBL" id="PZM95448.1"/>
    </source>
</evidence>
<protein>
    <recommendedName>
        <fullName evidence="8">Methylenetetrahydrofolate reductase</fullName>
    </recommendedName>
</protein>
<dbReference type="SUPFAM" id="SSF51730">
    <property type="entry name" value="FAD-linked oxidoreductase"/>
    <property type="match status" value="1"/>
</dbReference>
<evidence type="ECO:0000256" key="3">
    <source>
        <dbReference type="ARBA" id="ARBA00006743"/>
    </source>
</evidence>
<reference evidence="10" key="2">
    <citation type="submission" date="2018-05" db="EMBL/GenBank/DDBJ databases">
        <authorList>
            <person name="Lanie J.A."/>
            <person name="Ng W.-L."/>
            <person name="Kazmierczak K.M."/>
            <person name="Andrzejewski T.M."/>
            <person name="Davidsen T.M."/>
            <person name="Wayne K.J."/>
            <person name="Tettelin H."/>
            <person name="Glass J.I."/>
            <person name="Rusch D."/>
            <person name="Podicherti R."/>
            <person name="Tsui H.-C.T."/>
            <person name="Winkler M.E."/>
        </authorList>
    </citation>
    <scope>NUCLEOTIDE SEQUENCE</scope>
    <source>
        <strain evidence="10">ZC4RG45</strain>
    </source>
</reference>
<comment type="cofactor">
    <cofactor evidence="1 8">
        <name>FAD</name>
        <dbReference type="ChEBI" id="CHEBI:57692"/>
    </cofactor>
</comment>
<gene>
    <name evidence="9" type="ORF">DIU77_010960</name>
    <name evidence="10" type="ORF">DIU77_12400</name>
</gene>
<dbReference type="Pfam" id="PF02219">
    <property type="entry name" value="MTHFR"/>
    <property type="match status" value="1"/>
</dbReference>
<evidence type="ECO:0000256" key="5">
    <source>
        <dbReference type="ARBA" id="ARBA00022827"/>
    </source>
</evidence>
<name>A0A2W4JBI1_9PSEU</name>
<reference evidence="9 11" key="3">
    <citation type="journal article" date="2021" name="BMC Genomics">
        <title>Genome-resolved metagenome and metatranscriptome analyses of thermophilic composting reveal key bacterial players and their metabolic interactions.</title>
        <authorList>
            <person name="Braga L.P.P."/>
            <person name="Pereira R.V."/>
            <person name="Martins L.F."/>
            <person name="Moura L.M.S."/>
            <person name="Sanchez F.B."/>
            <person name="Patane J.S.L."/>
            <person name="da Silva A.M."/>
            <person name="Setubal J.C."/>
        </authorList>
    </citation>
    <scope>NUCLEOTIDE SEQUENCE [LARGE SCALE GENOMIC DNA]</scope>
    <source>
        <strain evidence="9">ZC4RG45</strain>
    </source>
</reference>
<dbReference type="AlphaFoldDB" id="A0A2W4JBI1"/>
<comment type="caution">
    <text evidence="10">The sequence shown here is derived from an EMBL/GenBank/DDBJ whole genome shotgun (WGS) entry which is preliminary data.</text>
</comment>
<dbReference type="PANTHER" id="PTHR45754">
    <property type="entry name" value="METHYLENETETRAHYDROFOLATE REDUCTASE"/>
    <property type="match status" value="1"/>
</dbReference>
<evidence type="ECO:0000256" key="4">
    <source>
        <dbReference type="ARBA" id="ARBA00022630"/>
    </source>
</evidence>
<evidence type="ECO:0000313" key="11">
    <source>
        <dbReference type="Proteomes" id="UP000249324"/>
    </source>
</evidence>
<evidence type="ECO:0000256" key="2">
    <source>
        <dbReference type="ARBA" id="ARBA00004777"/>
    </source>
</evidence>
<dbReference type="InterPro" id="IPR003171">
    <property type="entry name" value="Mehydrof_redctse-like"/>
</dbReference>
<dbReference type="GO" id="GO:0005829">
    <property type="term" value="C:cytosol"/>
    <property type="evidence" value="ECO:0007669"/>
    <property type="project" value="TreeGrafter"/>
</dbReference>
<evidence type="ECO:0000256" key="1">
    <source>
        <dbReference type="ARBA" id="ARBA00001974"/>
    </source>
</evidence>
<evidence type="ECO:0000256" key="6">
    <source>
        <dbReference type="ARBA" id="ARBA00023002"/>
    </source>
</evidence>
<dbReference type="InterPro" id="IPR029041">
    <property type="entry name" value="FAD-linked_oxidoreductase-like"/>
</dbReference>
<evidence type="ECO:0000313" key="9">
    <source>
        <dbReference type="EMBL" id="MFO7192750.1"/>
    </source>
</evidence>
<dbReference type="GO" id="GO:0106312">
    <property type="term" value="F:methylenetetrahydrofolate reductase (NADH) activity"/>
    <property type="evidence" value="ECO:0007669"/>
    <property type="project" value="UniProtKB-EC"/>
</dbReference>
<sequence>MARAKGTGQEPTGKRQALEPLLARPRYEVLPLESVLTQTESLPAGSVVTVTSSPRQGLDSTVAVAEKLAAQGMSVVPHLAARQVTGPAELRRLLDRLDVAGIGEVFVVGGDGREPRGPYPDALSLLRAMDDLGRMPAKVGVAGYPEGHHAIDDDTLWQALRAKRDYASYVVTQMCFDADAIGRFATDVRREAGLPVIVGVPGVVEPAKLMRIALKVGVGQSLRFVRGHRSVAGRLLWPGGYRPDALLRKLAARIAAGRAQLTGLHLFTFNRVTATHRWVAQAYRRTA</sequence>
<proteinExistence type="inferred from homology"/>
<comment type="catalytic activity">
    <reaction evidence="7">
        <text>(6S)-5-methyl-5,6,7,8-tetrahydrofolate + NAD(+) = (6R)-5,10-methylene-5,6,7,8-tetrahydrofolate + NADH + H(+)</text>
        <dbReference type="Rhea" id="RHEA:19821"/>
        <dbReference type="ChEBI" id="CHEBI:15378"/>
        <dbReference type="ChEBI" id="CHEBI:15636"/>
        <dbReference type="ChEBI" id="CHEBI:18608"/>
        <dbReference type="ChEBI" id="CHEBI:57540"/>
        <dbReference type="ChEBI" id="CHEBI:57945"/>
        <dbReference type="EC" id="1.5.1.54"/>
    </reaction>
    <physiologicalReaction direction="right-to-left" evidence="7">
        <dbReference type="Rhea" id="RHEA:19823"/>
    </physiologicalReaction>
</comment>
<dbReference type="UniPathway" id="UPA00193"/>
<reference evidence="9" key="4">
    <citation type="submission" date="2023-08" db="EMBL/GenBank/DDBJ databases">
        <authorList>
            <person name="Guima S.E.S."/>
            <person name="Martins L.F."/>
            <person name="Silva A.M."/>
            <person name="Setubal J.C."/>
        </authorList>
    </citation>
    <scope>NUCLEOTIDE SEQUENCE</scope>
    <source>
        <strain evidence="9">ZC4RG45</strain>
    </source>
</reference>
<dbReference type="GO" id="GO:0009086">
    <property type="term" value="P:methionine biosynthetic process"/>
    <property type="evidence" value="ECO:0007669"/>
    <property type="project" value="TreeGrafter"/>
</dbReference>
<evidence type="ECO:0000256" key="7">
    <source>
        <dbReference type="ARBA" id="ARBA00048628"/>
    </source>
</evidence>
<dbReference type="Proteomes" id="UP000249324">
    <property type="component" value="Unassembled WGS sequence"/>
</dbReference>
<dbReference type="PANTHER" id="PTHR45754:SF3">
    <property type="entry name" value="METHYLENETETRAHYDROFOLATE REDUCTASE (NADPH)"/>
    <property type="match status" value="1"/>
</dbReference>
<dbReference type="GO" id="GO:0071949">
    <property type="term" value="F:FAD binding"/>
    <property type="evidence" value="ECO:0007669"/>
    <property type="project" value="TreeGrafter"/>
</dbReference>
<keyword evidence="5 8" id="KW-0274">FAD</keyword>
<accession>A0A2W4JBI1</accession>
<dbReference type="EMBL" id="QGUI02000126">
    <property type="protein sequence ID" value="MFO7192750.1"/>
    <property type="molecule type" value="Genomic_DNA"/>
</dbReference>
<reference evidence="9" key="1">
    <citation type="submission" date="2018-05" db="EMBL/GenBank/DDBJ databases">
        <authorList>
            <person name="Moura L."/>
            <person name="Setubal J.C."/>
        </authorList>
    </citation>
    <scope>NUCLEOTIDE SEQUENCE</scope>
    <source>
        <strain evidence="9">ZC4RG45</strain>
    </source>
</reference>
<comment type="pathway">
    <text evidence="2 8">One-carbon metabolism; tetrahydrofolate interconversion.</text>
</comment>
<dbReference type="Gene3D" id="3.20.20.220">
    <property type="match status" value="1"/>
</dbReference>
<keyword evidence="4 8" id="KW-0285">Flavoprotein</keyword>